<feature type="compositionally biased region" description="Basic and acidic residues" evidence="1">
    <location>
        <begin position="142"/>
        <end position="168"/>
    </location>
</feature>
<evidence type="ECO:0000313" key="2">
    <source>
        <dbReference type="EMBL" id="HBH1544332.1"/>
    </source>
</evidence>
<feature type="region of interest" description="Disordered" evidence="1">
    <location>
        <begin position="142"/>
        <end position="189"/>
    </location>
</feature>
<dbReference type="Proteomes" id="UP000878956">
    <property type="component" value="Unassembled WGS sequence"/>
</dbReference>
<comment type="caution">
    <text evidence="2">The sequence shown here is derived from an EMBL/GenBank/DDBJ whole genome shotgun (WGS) entry which is preliminary data.</text>
</comment>
<evidence type="ECO:0000256" key="1">
    <source>
        <dbReference type="SAM" id="MobiDB-lite"/>
    </source>
</evidence>
<protein>
    <submittedName>
        <fullName evidence="2">Uncharacterized protein</fullName>
    </submittedName>
</protein>
<evidence type="ECO:0000313" key="3">
    <source>
        <dbReference type="Proteomes" id="UP000878956"/>
    </source>
</evidence>
<reference evidence="2" key="2">
    <citation type="submission" date="2021-06" db="EMBL/GenBank/DDBJ databases">
        <authorList>
            <consortium name="NCBI Pathogen Detection Project"/>
        </authorList>
    </citation>
    <scope>NUCLEOTIDE SEQUENCE</scope>
    <source>
        <strain evidence="2">HN1000</strain>
    </source>
</reference>
<gene>
    <name evidence="2" type="ORF">KRM00_003881</name>
</gene>
<accession>A0AAN5VQI9</accession>
<dbReference type="EMBL" id="DAEPXK010000074">
    <property type="protein sequence ID" value="HBH1544332.1"/>
    <property type="molecule type" value="Genomic_DNA"/>
</dbReference>
<name>A0AAN5VQI9_CLODI</name>
<feature type="compositionally biased region" description="Acidic residues" evidence="1">
    <location>
        <begin position="173"/>
        <end position="189"/>
    </location>
</feature>
<proteinExistence type="predicted"/>
<reference evidence="2" key="1">
    <citation type="journal article" date="2018" name="Genome Biol.">
        <title>SKESA: strategic k-mer extension for scrupulous assemblies.</title>
        <authorList>
            <person name="Souvorov A."/>
            <person name="Agarwala R."/>
            <person name="Lipman D.J."/>
        </authorList>
    </citation>
    <scope>NUCLEOTIDE SEQUENCE</scope>
    <source>
        <strain evidence="2">HN1000</strain>
    </source>
</reference>
<dbReference type="AlphaFoldDB" id="A0AAN5VQI9"/>
<sequence length="202" mass="23558">MQMKNKKIRNSCSFTFISNKTELNRILDELEGNEELNKSQELGKMIIRGNKISNSLSLTTVMNAYELGESLLKIRFPNITDSKIQLYLEESLRKSISVDLKSLTEEINSIIYNEESHLEEVSIKEIKDYEVEEAKEEIKDDKIEEAEAKQDEKEEIHEDLKVNKKQESIQDQEVYEELESEIKDDDEDSLDIDLDLDMLCND</sequence>
<organism evidence="2 3">
    <name type="scientific">Clostridioides difficile</name>
    <name type="common">Peptoclostridium difficile</name>
    <dbReference type="NCBI Taxonomy" id="1496"/>
    <lineage>
        <taxon>Bacteria</taxon>
        <taxon>Bacillati</taxon>
        <taxon>Bacillota</taxon>
        <taxon>Clostridia</taxon>
        <taxon>Peptostreptococcales</taxon>
        <taxon>Peptostreptococcaceae</taxon>
        <taxon>Clostridioides</taxon>
    </lineage>
</organism>